<dbReference type="Pfam" id="PF00237">
    <property type="entry name" value="Ribosomal_L22"/>
    <property type="match status" value="1"/>
</dbReference>
<accession>A0A7E4VMP8</accession>
<evidence type="ECO:0000256" key="1">
    <source>
        <dbReference type="ARBA" id="ARBA00009451"/>
    </source>
</evidence>
<dbReference type="WBParaSite" id="Pan_g22436.t1">
    <property type="protein sequence ID" value="Pan_g22436.t1"/>
    <property type="gene ID" value="Pan_g22436"/>
</dbReference>
<proteinExistence type="inferred from homology"/>
<dbReference type="GO" id="GO:0005762">
    <property type="term" value="C:mitochondrial large ribosomal subunit"/>
    <property type="evidence" value="ECO:0007669"/>
    <property type="project" value="TreeGrafter"/>
</dbReference>
<keyword evidence="2 6" id="KW-0689">Ribosomal protein</keyword>
<reference evidence="7" key="1">
    <citation type="journal article" date="2013" name="Genetics">
        <title>The draft genome and transcriptome of Panagrellus redivivus are shaped by the harsh demands of a free-living lifestyle.</title>
        <authorList>
            <person name="Srinivasan J."/>
            <person name="Dillman A.R."/>
            <person name="Macchietto M.G."/>
            <person name="Heikkinen L."/>
            <person name="Lakso M."/>
            <person name="Fracchia K.M."/>
            <person name="Antoshechkin I."/>
            <person name="Mortazavi A."/>
            <person name="Wong G."/>
            <person name="Sternberg P.W."/>
        </authorList>
    </citation>
    <scope>NUCLEOTIDE SEQUENCE [LARGE SCALE GENOMIC DNA]</scope>
    <source>
        <strain evidence="7">MT8872</strain>
    </source>
</reference>
<dbReference type="GO" id="GO:0003735">
    <property type="term" value="F:structural constituent of ribosome"/>
    <property type="evidence" value="ECO:0007669"/>
    <property type="project" value="InterPro"/>
</dbReference>
<name>A0A7E4VMP8_PANRE</name>
<reference evidence="8" key="2">
    <citation type="submission" date="2020-10" db="UniProtKB">
        <authorList>
            <consortium name="WormBaseParasite"/>
        </authorList>
    </citation>
    <scope>IDENTIFICATION</scope>
</reference>
<organism evidence="7 8">
    <name type="scientific">Panagrellus redivivus</name>
    <name type="common">Microworm</name>
    <dbReference type="NCBI Taxonomy" id="6233"/>
    <lineage>
        <taxon>Eukaryota</taxon>
        <taxon>Metazoa</taxon>
        <taxon>Ecdysozoa</taxon>
        <taxon>Nematoda</taxon>
        <taxon>Chromadorea</taxon>
        <taxon>Rhabditida</taxon>
        <taxon>Tylenchina</taxon>
        <taxon>Panagrolaimomorpha</taxon>
        <taxon>Panagrolaimoidea</taxon>
        <taxon>Panagrolaimidae</taxon>
        <taxon>Panagrellus</taxon>
    </lineage>
</organism>
<dbReference type="GO" id="GO:0006412">
    <property type="term" value="P:translation"/>
    <property type="evidence" value="ECO:0007669"/>
    <property type="project" value="InterPro"/>
</dbReference>
<dbReference type="InterPro" id="IPR001063">
    <property type="entry name" value="Ribosomal_uL22"/>
</dbReference>
<comment type="similarity">
    <text evidence="1 6">Belongs to the universal ribosomal protein uL22 family.</text>
</comment>
<sequence>MWPACQFVRGLNVDYAIQQLRFKQKKSTLMLAEIIEEAKNRAKEEFHIGNPSNMFVAEAFPIQHKMIKGARRHAREQWCVIRYRYIHVFVRLEEGEPRNLSTRVRQKDGWEKMEDYYAYLRDRDFKYSL</sequence>
<evidence type="ECO:0000313" key="8">
    <source>
        <dbReference type="WBParaSite" id="Pan_g22436.t1"/>
    </source>
</evidence>
<evidence type="ECO:0000256" key="4">
    <source>
        <dbReference type="ARBA" id="ARBA00035286"/>
    </source>
</evidence>
<dbReference type="PANTHER" id="PTHR13501:SF8">
    <property type="entry name" value="LARGE RIBOSOMAL SUBUNIT PROTEIN UL22M"/>
    <property type="match status" value="1"/>
</dbReference>
<dbReference type="PANTHER" id="PTHR13501">
    <property type="entry name" value="CHLOROPLAST 50S RIBOSOMAL PROTEIN L22-RELATED"/>
    <property type="match status" value="1"/>
</dbReference>
<evidence type="ECO:0000256" key="5">
    <source>
        <dbReference type="ARBA" id="ARBA00035506"/>
    </source>
</evidence>
<dbReference type="InterPro" id="IPR047867">
    <property type="entry name" value="Ribosomal_uL22_bac/org-type"/>
</dbReference>
<dbReference type="Gene3D" id="3.90.470.10">
    <property type="entry name" value="Ribosomal protein L22/L17"/>
    <property type="match status" value="1"/>
</dbReference>
<dbReference type="AlphaFoldDB" id="A0A7E4VMP8"/>
<dbReference type="SUPFAM" id="SSF54843">
    <property type="entry name" value="Ribosomal protein L22"/>
    <property type="match status" value="1"/>
</dbReference>
<keyword evidence="3 6" id="KW-0687">Ribonucleoprotein</keyword>
<keyword evidence="7" id="KW-1185">Reference proteome</keyword>
<dbReference type="InterPro" id="IPR036394">
    <property type="entry name" value="Ribosomal_uL22_sf"/>
</dbReference>
<evidence type="ECO:0000313" key="7">
    <source>
        <dbReference type="Proteomes" id="UP000492821"/>
    </source>
</evidence>
<evidence type="ECO:0000256" key="2">
    <source>
        <dbReference type="ARBA" id="ARBA00022980"/>
    </source>
</evidence>
<evidence type="ECO:0000256" key="3">
    <source>
        <dbReference type="ARBA" id="ARBA00023274"/>
    </source>
</evidence>
<dbReference type="Proteomes" id="UP000492821">
    <property type="component" value="Unassembled WGS sequence"/>
</dbReference>
<evidence type="ECO:0000256" key="6">
    <source>
        <dbReference type="RuleBase" id="RU004005"/>
    </source>
</evidence>
<protein>
    <recommendedName>
        <fullName evidence="4">Large ribosomal subunit protein uL22m</fullName>
    </recommendedName>
    <alternativeName>
        <fullName evidence="5">39S ribosomal protein L22, mitochondrial</fullName>
    </alternativeName>
</protein>